<protein>
    <submittedName>
        <fullName evidence="2">Uncharacterized protein</fullName>
    </submittedName>
</protein>
<organism evidence="2 3">
    <name type="scientific">Candidatus Eisenbergiella stercorigallinarum</name>
    <dbReference type="NCBI Taxonomy" id="2838557"/>
    <lineage>
        <taxon>Bacteria</taxon>
        <taxon>Bacillati</taxon>
        <taxon>Bacillota</taxon>
        <taxon>Clostridia</taxon>
        <taxon>Lachnospirales</taxon>
        <taxon>Lachnospiraceae</taxon>
        <taxon>Eisenbergiella</taxon>
    </lineage>
</organism>
<sequence>MPRGKKNEVVYTGRALQISNKIQELEVELKQARADLKAAYKEQLKAEKLAAKEAEKASMDKLIKAIKKSGKSADEILAMLNTGETAEE</sequence>
<dbReference type="AlphaFoldDB" id="A0A9D2QY11"/>
<comment type="caution">
    <text evidence="2">The sequence shown here is derived from an EMBL/GenBank/DDBJ whole genome shotgun (WGS) entry which is preliminary data.</text>
</comment>
<evidence type="ECO:0000313" key="2">
    <source>
        <dbReference type="EMBL" id="HJD31307.1"/>
    </source>
</evidence>
<reference evidence="2" key="1">
    <citation type="journal article" date="2021" name="PeerJ">
        <title>Extensive microbial diversity within the chicken gut microbiome revealed by metagenomics and culture.</title>
        <authorList>
            <person name="Gilroy R."/>
            <person name="Ravi A."/>
            <person name="Getino M."/>
            <person name="Pursley I."/>
            <person name="Horton D.L."/>
            <person name="Alikhan N.F."/>
            <person name="Baker D."/>
            <person name="Gharbi K."/>
            <person name="Hall N."/>
            <person name="Watson M."/>
            <person name="Adriaenssens E.M."/>
            <person name="Foster-Nyarko E."/>
            <person name="Jarju S."/>
            <person name="Secka A."/>
            <person name="Antonio M."/>
            <person name="Oren A."/>
            <person name="Chaudhuri R.R."/>
            <person name="La Ragione R."/>
            <person name="Hildebrand F."/>
            <person name="Pallen M.J."/>
        </authorList>
    </citation>
    <scope>NUCLEOTIDE SEQUENCE</scope>
    <source>
        <strain evidence="2">ChiHjej8B7-25341</strain>
    </source>
</reference>
<name>A0A9D2QY11_9FIRM</name>
<evidence type="ECO:0000313" key="3">
    <source>
        <dbReference type="Proteomes" id="UP000823851"/>
    </source>
</evidence>
<dbReference type="EMBL" id="DWUW01000145">
    <property type="protein sequence ID" value="HJD31307.1"/>
    <property type="molecule type" value="Genomic_DNA"/>
</dbReference>
<reference evidence="2" key="2">
    <citation type="submission" date="2021-04" db="EMBL/GenBank/DDBJ databases">
        <authorList>
            <person name="Gilroy R."/>
        </authorList>
    </citation>
    <scope>NUCLEOTIDE SEQUENCE</scope>
    <source>
        <strain evidence="2">ChiHjej8B7-25341</strain>
    </source>
</reference>
<keyword evidence="1" id="KW-0175">Coiled coil</keyword>
<proteinExistence type="predicted"/>
<feature type="coiled-coil region" evidence="1">
    <location>
        <begin position="15"/>
        <end position="57"/>
    </location>
</feature>
<accession>A0A9D2QY11</accession>
<gene>
    <name evidence="2" type="ORF">H9912_05120</name>
</gene>
<dbReference type="Proteomes" id="UP000823851">
    <property type="component" value="Unassembled WGS sequence"/>
</dbReference>
<evidence type="ECO:0000256" key="1">
    <source>
        <dbReference type="SAM" id="Coils"/>
    </source>
</evidence>